<dbReference type="GO" id="GO:0016705">
    <property type="term" value="F:oxidoreductase activity, acting on paired donors, with incorporation or reduction of molecular oxygen"/>
    <property type="evidence" value="ECO:0007669"/>
    <property type="project" value="InterPro"/>
</dbReference>
<evidence type="ECO:0000256" key="9">
    <source>
        <dbReference type="ARBA" id="ARBA00023004"/>
    </source>
</evidence>
<comment type="similarity">
    <text evidence="10">Belongs to the protein kinase superfamily. CMGC Ser/Thr protein kinase family. Lammer subfamily.</text>
</comment>
<dbReference type="InterPro" id="IPR036396">
    <property type="entry name" value="Cyt_P450_sf"/>
</dbReference>
<dbReference type="Gene3D" id="1.10.630.10">
    <property type="entry name" value="Cytochrome P450"/>
    <property type="match status" value="1"/>
</dbReference>
<accession>W9RJG0</accession>
<dbReference type="PRINTS" id="PR00385">
    <property type="entry name" value="P450"/>
</dbReference>
<dbReference type="PROSITE" id="PS00108">
    <property type="entry name" value="PROTEIN_KINASE_ST"/>
    <property type="match status" value="1"/>
</dbReference>
<name>W9RJG0_9ROSA</name>
<dbReference type="EMBL" id="KE345160">
    <property type="protein sequence ID" value="EXB94464.1"/>
    <property type="molecule type" value="Genomic_DNA"/>
</dbReference>
<dbReference type="Gene3D" id="1.10.510.10">
    <property type="entry name" value="Transferase(Phosphotransferase) domain 1"/>
    <property type="match status" value="1"/>
</dbReference>
<keyword evidence="4" id="KW-0808">Transferase</keyword>
<dbReference type="SUPFAM" id="SSF48264">
    <property type="entry name" value="Cytochrome P450"/>
    <property type="match status" value="1"/>
</dbReference>
<dbReference type="SMART" id="SM00220">
    <property type="entry name" value="S_TKc"/>
    <property type="match status" value="1"/>
</dbReference>
<feature type="binding site" description="axial binding residue" evidence="14">
    <location>
        <position position="841"/>
    </location>
    <ligand>
        <name>heme</name>
        <dbReference type="ChEBI" id="CHEBI:30413"/>
    </ligand>
    <ligandPart>
        <name>Fe</name>
        <dbReference type="ChEBI" id="CHEBI:18248"/>
    </ligandPart>
</feature>
<evidence type="ECO:0000256" key="10">
    <source>
        <dbReference type="ARBA" id="ARBA00037966"/>
    </source>
</evidence>
<dbReference type="AlphaFoldDB" id="W9RJG0"/>
<feature type="domain" description="Protein kinase" evidence="15">
    <location>
        <begin position="95"/>
        <end position="410"/>
    </location>
</feature>
<keyword evidence="9 14" id="KW-0408">Iron</keyword>
<dbReference type="CDD" id="cd11072">
    <property type="entry name" value="CYP71-like"/>
    <property type="match status" value="1"/>
</dbReference>
<proteinExistence type="inferred from homology"/>
<dbReference type="InterPro" id="IPR000719">
    <property type="entry name" value="Prot_kinase_dom"/>
</dbReference>
<dbReference type="STRING" id="981085.W9RJG0"/>
<dbReference type="GO" id="GO:0020037">
    <property type="term" value="F:heme binding"/>
    <property type="evidence" value="ECO:0007669"/>
    <property type="project" value="InterPro"/>
</dbReference>
<evidence type="ECO:0000256" key="5">
    <source>
        <dbReference type="ARBA" id="ARBA00022723"/>
    </source>
</evidence>
<evidence type="ECO:0000256" key="8">
    <source>
        <dbReference type="ARBA" id="ARBA00022840"/>
    </source>
</evidence>
<comment type="cofactor">
    <cofactor evidence="14">
        <name>heme</name>
        <dbReference type="ChEBI" id="CHEBI:30413"/>
    </cofactor>
</comment>
<protein>
    <recommendedName>
        <fullName evidence="2">dual-specificity kinase</fullName>
        <ecNumber evidence="2">2.7.12.1</ecNumber>
    </recommendedName>
</protein>
<dbReference type="SUPFAM" id="SSF56112">
    <property type="entry name" value="Protein kinase-like (PK-like)"/>
    <property type="match status" value="1"/>
</dbReference>
<reference evidence="17" key="1">
    <citation type="submission" date="2013-01" db="EMBL/GenBank/DDBJ databases">
        <title>Draft Genome Sequence of a Mulberry Tree, Morus notabilis C.K. Schneid.</title>
        <authorList>
            <person name="He N."/>
            <person name="Zhao S."/>
        </authorList>
    </citation>
    <scope>NUCLEOTIDE SEQUENCE</scope>
</reference>
<evidence type="ECO:0000259" key="15">
    <source>
        <dbReference type="PROSITE" id="PS50011"/>
    </source>
</evidence>
<dbReference type="GO" id="GO:0004712">
    <property type="term" value="F:protein serine/threonine/tyrosine kinase activity"/>
    <property type="evidence" value="ECO:0007669"/>
    <property type="project" value="UniProtKB-EC"/>
</dbReference>
<evidence type="ECO:0000256" key="6">
    <source>
        <dbReference type="ARBA" id="ARBA00022741"/>
    </source>
</evidence>
<dbReference type="InterPro" id="IPR017972">
    <property type="entry name" value="Cyt_P450_CS"/>
</dbReference>
<dbReference type="EC" id="2.7.12.1" evidence="2"/>
<dbReference type="Gene3D" id="3.30.200.20">
    <property type="entry name" value="Phosphorylase Kinase, domain 1"/>
    <property type="match status" value="1"/>
</dbReference>
<dbReference type="Proteomes" id="UP000030645">
    <property type="component" value="Unassembled WGS sequence"/>
</dbReference>
<keyword evidence="7 16" id="KW-0418">Kinase</keyword>
<dbReference type="GO" id="GO:0004497">
    <property type="term" value="F:monooxygenase activity"/>
    <property type="evidence" value="ECO:0007669"/>
    <property type="project" value="InterPro"/>
</dbReference>
<comment type="similarity">
    <text evidence="1">Belongs to the cytochrome P450 family.</text>
</comment>
<keyword evidence="14" id="KW-0349">Heme</keyword>
<dbReference type="GO" id="GO:0005506">
    <property type="term" value="F:iron ion binding"/>
    <property type="evidence" value="ECO:0007669"/>
    <property type="project" value="InterPro"/>
</dbReference>
<dbReference type="InterPro" id="IPR008271">
    <property type="entry name" value="Ser/Thr_kinase_AS"/>
</dbReference>
<dbReference type="GO" id="GO:0005524">
    <property type="term" value="F:ATP binding"/>
    <property type="evidence" value="ECO:0007669"/>
    <property type="project" value="UniProtKB-KW"/>
</dbReference>
<dbReference type="InterPro" id="IPR001128">
    <property type="entry name" value="Cyt_P450"/>
</dbReference>
<organism evidence="16 17">
    <name type="scientific">Morus notabilis</name>
    <dbReference type="NCBI Taxonomy" id="981085"/>
    <lineage>
        <taxon>Eukaryota</taxon>
        <taxon>Viridiplantae</taxon>
        <taxon>Streptophyta</taxon>
        <taxon>Embryophyta</taxon>
        <taxon>Tracheophyta</taxon>
        <taxon>Spermatophyta</taxon>
        <taxon>Magnoliopsida</taxon>
        <taxon>eudicotyledons</taxon>
        <taxon>Gunneridae</taxon>
        <taxon>Pentapetalae</taxon>
        <taxon>rosids</taxon>
        <taxon>fabids</taxon>
        <taxon>Rosales</taxon>
        <taxon>Moraceae</taxon>
        <taxon>Moreae</taxon>
        <taxon>Morus</taxon>
    </lineage>
</organism>
<dbReference type="Pfam" id="PF00067">
    <property type="entry name" value="p450"/>
    <property type="match status" value="1"/>
</dbReference>
<dbReference type="FunFam" id="3.30.200.20:FF:000463">
    <property type="entry name" value="Serine/threonine-protein kinase AFC2"/>
    <property type="match status" value="1"/>
</dbReference>
<dbReference type="PANTHER" id="PTHR47955">
    <property type="entry name" value="CYTOCHROME P450 FAMILY 71 PROTEIN"/>
    <property type="match status" value="1"/>
</dbReference>
<dbReference type="eggNOG" id="KOG0671">
    <property type="taxonomic scope" value="Eukaryota"/>
</dbReference>
<evidence type="ECO:0000256" key="12">
    <source>
        <dbReference type="ARBA" id="ARBA00049308"/>
    </source>
</evidence>
<evidence type="ECO:0000256" key="3">
    <source>
        <dbReference type="ARBA" id="ARBA00022527"/>
    </source>
</evidence>
<evidence type="ECO:0000313" key="16">
    <source>
        <dbReference type="EMBL" id="EXB94464.1"/>
    </source>
</evidence>
<evidence type="ECO:0000256" key="2">
    <source>
        <dbReference type="ARBA" id="ARBA00013203"/>
    </source>
</evidence>
<keyword evidence="17" id="KW-1185">Reference proteome</keyword>
<evidence type="ECO:0000256" key="7">
    <source>
        <dbReference type="ARBA" id="ARBA00022777"/>
    </source>
</evidence>
<comment type="catalytic activity">
    <reaction evidence="11">
        <text>L-seryl-[protein] + ATP = O-phospho-L-seryl-[protein] + ADP + H(+)</text>
        <dbReference type="Rhea" id="RHEA:17989"/>
        <dbReference type="Rhea" id="RHEA-COMP:9863"/>
        <dbReference type="Rhea" id="RHEA-COMP:11604"/>
        <dbReference type="ChEBI" id="CHEBI:15378"/>
        <dbReference type="ChEBI" id="CHEBI:29999"/>
        <dbReference type="ChEBI" id="CHEBI:30616"/>
        <dbReference type="ChEBI" id="CHEBI:83421"/>
        <dbReference type="ChEBI" id="CHEBI:456216"/>
        <dbReference type="EC" id="2.7.12.1"/>
    </reaction>
</comment>
<dbReference type="PANTHER" id="PTHR47955:SF15">
    <property type="entry name" value="CYTOCHROME P450 71A2-LIKE"/>
    <property type="match status" value="1"/>
</dbReference>
<evidence type="ECO:0000256" key="4">
    <source>
        <dbReference type="ARBA" id="ARBA00022679"/>
    </source>
</evidence>
<dbReference type="FunFam" id="1.10.630.10:FF:000011">
    <property type="entry name" value="Cytochrome P450 83B1"/>
    <property type="match status" value="1"/>
</dbReference>
<evidence type="ECO:0000256" key="13">
    <source>
        <dbReference type="ARBA" id="ARBA00051680"/>
    </source>
</evidence>
<sequence>MERVMEFPHTHLDRRPRKRARLGWDVPETPKVGMLCGQEVGNFTSFASLTAPSDHNSSSSLFLKGVARNGSPPLREDDKDGHYMFVLGENLTSRYKIHSKMGEGTFGQVLECWDREKREMVAIKIVRGIKKYREAAMIEIEMLQQLGKHDKNGNRCVQLRNWFDYRNHICIVFEKLGPSLYDFLRKNNYRSFPIDLVLMHDLHLIHTDLKPENILLVSPDYVKVLDYKSSSRSPKDSSYFKRVPKSSTVKVIDFGSTTYERQDQNYIVSTRHYRGPEVILGLGWSYPCDIWSVGCILVELCTGEALFQTHENLEHLAMMERVLGLLPQHMLKRVDRHAEKYVRKSRLDWPEGATSRESIRAVQKLPRLQNLIMQHVDHSAGDLIHLLQGLLKYDPSDRLTACEALRHPFFSRDHLRRYSRSKLNLPPSPTRLPLIGNLHQLGTHPHRSFRALSEKYGPLMLLHLGQVPTLVVSSADMVKEIIKNHDVTFANRAKSTASEIIVYGCQDVGFAPYGEHWRQARKICVLHLLSHRRVQQFQAVREEVTAEMIDRIGRASRSRKDSSINLSELLIAASNNILSRCVLGRNFADQDGPSRFGELSRKIVENMVAFSVGDFFPSLTWLDNLTGLIGRLNLMFKEVDTFFDEVIEEHRAVLLEGGDDIGGSNIKDFVDILLGVQKLGMLDFDLTLNKMKAILVDMFIGGSDTTSATLEWVMAELLRHPKVMEKAQEEVRRVVGINRSKIDMNVVNQMDYLKCVIKETLRLHPPVPFLVPRETTASVEMGGFHIPEKTRVFINTWAIQRDPNVWDKPEEFVPERFHDSDVDFNGQDFQFVPFGSGRRICPGLTFGVFSTEYVIANLLYWFDWKLPVDDGIILPNDLDMSEVYGLVIHKKFPLNIVPIPYSP</sequence>
<evidence type="ECO:0000256" key="1">
    <source>
        <dbReference type="ARBA" id="ARBA00010617"/>
    </source>
</evidence>
<dbReference type="eggNOG" id="KOG0156">
    <property type="taxonomic scope" value="Eukaryota"/>
</dbReference>
<evidence type="ECO:0000256" key="11">
    <source>
        <dbReference type="ARBA" id="ARBA00049003"/>
    </source>
</evidence>
<dbReference type="InterPro" id="IPR002401">
    <property type="entry name" value="Cyt_P450_E_grp-I"/>
</dbReference>
<dbReference type="PRINTS" id="PR00463">
    <property type="entry name" value="EP450I"/>
</dbReference>
<keyword evidence="5 14" id="KW-0479">Metal-binding</keyword>
<keyword evidence="8" id="KW-0067">ATP-binding</keyword>
<dbReference type="Pfam" id="PF00069">
    <property type="entry name" value="Pkinase"/>
    <property type="match status" value="1"/>
</dbReference>
<dbReference type="PROSITE" id="PS50011">
    <property type="entry name" value="PROTEIN_KINASE_DOM"/>
    <property type="match status" value="1"/>
</dbReference>
<comment type="catalytic activity">
    <reaction evidence="13">
        <text>L-tyrosyl-[protein] + ATP = O-phospho-L-tyrosyl-[protein] + ADP + H(+)</text>
        <dbReference type="Rhea" id="RHEA:10596"/>
        <dbReference type="Rhea" id="RHEA-COMP:10136"/>
        <dbReference type="Rhea" id="RHEA-COMP:20101"/>
        <dbReference type="ChEBI" id="CHEBI:15378"/>
        <dbReference type="ChEBI" id="CHEBI:30616"/>
        <dbReference type="ChEBI" id="CHEBI:46858"/>
        <dbReference type="ChEBI" id="CHEBI:61978"/>
        <dbReference type="ChEBI" id="CHEBI:456216"/>
        <dbReference type="EC" id="2.7.12.1"/>
    </reaction>
</comment>
<dbReference type="GO" id="GO:0004674">
    <property type="term" value="F:protein serine/threonine kinase activity"/>
    <property type="evidence" value="ECO:0007669"/>
    <property type="project" value="UniProtKB-KW"/>
</dbReference>
<dbReference type="CDD" id="cd14134">
    <property type="entry name" value="PKc_CLK"/>
    <property type="match status" value="1"/>
</dbReference>
<keyword evidence="6" id="KW-0547">Nucleotide-binding</keyword>
<dbReference type="FunFam" id="1.10.510.10:FF:000612">
    <property type="entry name" value="Serine/threonine-protein kinase AFC2"/>
    <property type="match status" value="1"/>
</dbReference>
<dbReference type="InterPro" id="IPR011009">
    <property type="entry name" value="Kinase-like_dom_sf"/>
</dbReference>
<comment type="catalytic activity">
    <reaction evidence="12">
        <text>L-threonyl-[protein] + ATP = O-phospho-L-threonyl-[protein] + ADP + H(+)</text>
        <dbReference type="Rhea" id="RHEA:46608"/>
        <dbReference type="Rhea" id="RHEA-COMP:11060"/>
        <dbReference type="Rhea" id="RHEA-COMP:11605"/>
        <dbReference type="ChEBI" id="CHEBI:15378"/>
        <dbReference type="ChEBI" id="CHEBI:30013"/>
        <dbReference type="ChEBI" id="CHEBI:30616"/>
        <dbReference type="ChEBI" id="CHEBI:61977"/>
        <dbReference type="ChEBI" id="CHEBI:456216"/>
        <dbReference type="EC" id="2.7.12.1"/>
    </reaction>
</comment>
<keyword evidence="3" id="KW-0723">Serine/threonine-protein kinase</keyword>
<evidence type="ECO:0000313" key="17">
    <source>
        <dbReference type="Proteomes" id="UP000030645"/>
    </source>
</evidence>
<evidence type="ECO:0000256" key="14">
    <source>
        <dbReference type="PIRSR" id="PIRSR602401-1"/>
    </source>
</evidence>
<gene>
    <name evidence="16" type="ORF">L484_018965</name>
</gene>
<dbReference type="PROSITE" id="PS00086">
    <property type="entry name" value="CYTOCHROME_P450"/>
    <property type="match status" value="1"/>
</dbReference>